<evidence type="ECO:0000313" key="3">
    <source>
        <dbReference type="EMBL" id="CAD6247439.1"/>
    </source>
</evidence>
<evidence type="ECO:0000256" key="2">
    <source>
        <dbReference type="SAM" id="MobiDB-lite"/>
    </source>
</evidence>
<gene>
    <name evidence="3" type="ORF">NCGR_LOCUS31633</name>
</gene>
<protein>
    <submittedName>
        <fullName evidence="3">Uncharacterized protein</fullName>
    </submittedName>
</protein>
<evidence type="ECO:0000313" key="4">
    <source>
        <dbReference type="Proteomes" id="UP000604825"/>
    </source>
</evidence>
<dbReference type="OrthoDB" id="783071at2759"/>
<proteinExistence type="predicted"/>
<feature type="compositionally biased region" description="Polar residues" evidence="2">
    <location>
        <begin position="214"/>
        <end position="224"/>
    </location>
</feature>
<dbReference type="PANTHER" id="PTHR37214">
    <property type="entry name" value="CYTOMEGALOVIRUS UL139 PROTEIN"/>
    <property type="match status" value="1"/>
</dbReference>
<dbReference type="InterPro" id="IPR021042">
    <property type="entry name" value="Herpes_UL139_cytomegalovirus"/>
</dbReference>
<dbReference type="EMBL" id="CAJGYO010000007">
    <property type="protein sequence ID" value="CAD6247439.1"/>
    <property type="molecule type" value="Genomic_DNA"/>
</dbReference>
<feature type="coiled-coil region" evidence="1">
    <location>
        <begin position="109"/>
        <end position="183"/>
    </location>
</feature>
<sequence length="224" mass="25533">MELSAAFEERVRQMEDARNHRLALLNAEKEIQAAKLRILSAKLAATRRLECRRLLLERRAADLASRALAARADIDAARARRLLVARDLSSVRGEIEEAQRREEDWDRFYEAKRKEMEEFQAESRRFEAETREEVQRLRDSVSQLKSALQELQSSAMYSNNTEIAAAEARKSDLTAKKAKLGESLASARQFRALLQQQLQKAFQSQVDDGDQKEAQATSGPTIMP</sequence>
<reference evidence="3" key="1">
    <citation type="submission" date="2020-10" db="EMBL/GenBank/DDBJ databases">
        <authorList>
            <person name="Han B."/>
            <person name="Lu T."/>
            <person name="Zhao Q."/>
            <person name="Huang X."/>
            <person name="Zhao Y."/>
        </authorList>
    </citation>
    <scope>NUCLEOTIDE SEQUENCE</scope>
</reference>
<evidence type="ECO:0000256" key="1">
    <source>
        <dbReference type="SAM" id="Coils"/>
    </source>
</evidence>
<dbReference type="AlphaFoldDB" id="A0A811PV43"/>
<feature type="coiled-coil region" evidence="1">
    <location>
        <begin position="17"/>
        <end position="44"/>
    </location>
</feature>
<feature type="region of interest" description="Disordered" evidence="2">
    <location>
        <begin position="201"/>
        <end position="224"/>
    </location>
</feature>
<dbReference type="Proteomes" id="UP000604825">
    <property type="component" value="Unassembled WGS sequence"/>
</dbReference>
<dbReference type="PANTHER" id="PTHR37214:SF2">
    <property type="entry name" value="CYTOMEGALOVIRUS UL139 PROTEIN"/>
    <property type="match status" value="1"/>
</dbReference>
<accession>A0A811PV43</accession>
<name>A0A811PV43_9POAL</name>
<comment type="caution">
    <text evidence="3">The sequence shown here is derived from an EMBL/GenBank/DDBJ whole genome shotgun (WGS) entry which is preliminary data.</text>
</comment>
<keyword evidence="4" id="KW-1185">Reference proteome</keyword>
<keyword evidence="1" id="KW-0175">Coiled coil</keyword>
<organism evidence="3 4">
    <name type="scientific">Miscanthus lutarioriparius</name>
    <dbReference type="NCBI Taxonomy" id="422564"/>
    <lineage>
        <taxon>Eukaryota</taxon>
        <taxon>Viridiplantae</taxon>
        <taxon>Streptophyta</taxon>
        <taxon>Embryophyta</taxon>
        <taxon>Tracheophyta</taxon>
        <taxon>Spermatophyta</taxon>
        <taxon>Magnoliopsida</taxon>
        <taxon>Liliopsida</taxon>
        <taxon>Poales</taxon>
        <taxon>Poaceae</taxon>
        <taxon>PACMAD clade</taxon>
        <taxon>Panicoideae</taxon>
        <taxon>Andropogonodae</taxon>
        <taxon>Andropogoneae</taxon>
        <taxon>Saccharinae</taxon>
        <taxon>Miscanthus</taxon>
    </lineage>
</organism>
<dbReference type="Pfam" id="PF12507">
    <property type="entry name" value="HCMV_UL139"/>
    <property type="match status" value="1"/>
</dbReference>